<name>X1CGW6_9ZZZZ</name>
<sequence length="52" mass="6002">MTINKTIPKPMRTYFGVSNKGHANKSEIEIVWRTFHAQIHRKSPRVKAIAVL</sequence>
<dbReference type="AlphaFoldDB" id="X1CGW6"/>
<accession>X1CGW6</accession>
<proteinExistence type="predicted"/>
<evidence type="ECO:0000313" key="1">
    <source>
        <dbReference type="EMBL" id="GAH06892.1"/>
    </source>
</evidence>
<organism evidence="1">
    <name type="scientific">marine sediment metagenome</name>
    <dbReference type="NCBI Taxonomy" id="412755"/>
    <lineage>
        <taxon>unclassified sequences</taxon>
        <taxon>metagenomes</taxon>
        <taxon>ecological metagenomes</taxon>
    </lineage>
</organism>
<reference evidence="1" key="1">
    <citation type="journal article" date="2014" name="Front. Microbiol.">
        <title>High frequency of phylogenetically diverse reductive dehalogenase-homologous genes in deep subseafloor sedimentary metagenomes.</title>
        <authorList>
            <person name="Kawai M."/>
            <person name="Futagami T."/>
            <person name="Toyoda A."/>
            <person name="Takaki Y."/>
            <person name="Nishi S."/>
            <person name="Hori S."/>
            <person name="Arai W."/>
            <person name="Tsubouchi T."/>
            <person name="Morono Y."/>
            <person name="Uchiyama I."/>
            <person name="Ito T."/>
            <person name="Fujiyama A."/>
            <person name="Inagaki F."/>
            <person name="Takami H."/>
        </authorList>
    </citation>
    <scope>NUCLEOTIDE SEQUENCE</scope>
    <source>
        <strain evidence="1">Expedition CK06-06</strain>
    </source>
</reference>
<dbReference type="EMBL" id="BART01034695">
    <property type="protein sequence ID" value="GAH06892.1"/>
    <property type="molecule type" value="Genomic_DNA"/>
</dbReference>
<gene>
    <name evidence="1" type="ORF">S01H4_59214</name>
</gene>
<comment type="caution">
    <text evidence="1">The sequence shown here is derived from an EMBL/GenBank/DDBJ whole genome shotgun (WGS) entry which is preliminary data.</text>
</comment>
<protein>
    <submittedName>
        <fullName evidence="1">Uncharacterized protein</fullName>
    </submittedName>
</protein>